<accession>A0A6F9E2L7</accession>
<dbReference type="CDD" id="cd00464">
    <property type="entry name" value="SK"/>
    <property type="match status" value="1"/>
</dbReference>
<dbReference type="SUPFAM" id="SSF52540">
    <property type="entry name" value="P-loop containing nucleoside triphosphate hydrolases"/>
    <property type="match status" value="1"/>
</dbReference>
<proteinExistence type="inferred from homology"/>
<dbReference type="GO" id="GO:0005829">
    <property type="term" value="C:cytosol"/>
    <property type="evidence" value="ECO:0007669"/>
    <property type="project" value="TreeGrafter"/>
</dbReference>
<evidence type="ECO:0000256" key="2">
    <source>
        <dbReference type="ARBA" id="ARBA00006997"/>
    </source>
</evidence>
<evidence type="ECO:0000256" key="6">
    <source>
        <dbReference type="ARBA" id="ARBA00022741"/>
    </source>
</evidence>
<comment type="function">
    <text evidence="11">Catalyzes the specific phosphorylation of the 3-hydroxyl group of shikimic acid using ATP as a cosubstrate.</text>
</comment>
<dbReference type="PRINTS" id="PR01100">
    <property type="entry name" value="SHIKIMTKNASE"/>
</dbReference>
<dbReference type="GO" id="GO:0000287">
    <property type="term" value="F:magnesium ion binding"/>
    <property type="evidence" value="ECO:0007669"/>
    <property type="project" value="UniProtKB-UniRule"/>
</dbReference>
<keyword evidence="7 11" id="KW-0418">Kinase</keyword>
<keyword evidence="4 11" id="KW-0028">Amino-acid biosynthesis</keyword>
<dbReference type="GO" id="GO:0004765">
    <property type="term" value="F:shikimate kinase activity"/>
    <property type="evidence" value="ECO:0007669"/>
    <property type="project" value="UniProtKB-UniRule"/>
</dbReference>
<dbReference type="InterPro" id="IPR027417">
    <property type="entry name" value="P-loop_NTPase"/>
</dbReference>
<comment type="subunit">
    <text evidence="11">Monomer.</text>
</comment>
<dbReference type="Proteomes" id="UP000502196">
    <property type="component" value="Chromosome"/>
</dbReference>
<dbReference type="GO" id="GO:0008652">
    <property type="term" value="P:amino acid biosynthetic process"/>
    <property type="evidence" value="ECO:0007669"/>
    <property type="project" value="UniProtKB-KW"/>
</dbReference>
<dbReference type="GO" id="GO:0009423">
    <property type="term" value="P:chorismate biosynthetic process"/>
    <property type="evidence" value="ECO:0007669"/>
    <property type="project" value="UniProtKB-UniRule"/>
</dbReference>
<dbReference type="UniPathway" id="UPA00053">
    <property type="reaction ID" value="UER00088"/>
</dbReference>
<evidence type="ECO:0000256" key="3">
    <source>
        <dbReference type="ARBA" id="ARBA00012154"/>
    </source>
</evidence>
<reference evidence="12 13" key="1">
    <citation type="submission" date="2020-04" db="EMBL/GenBank/DDBJ databases">
        <authorList>
            <person name="Hogendoorn C."/>
        </authorList>
    </citation>
    <scope>NUCLEOTIDE SEQUENCE [LARGE SCALE GENOMIC DNA]</scope>
    <source>
        <strain evidence="12">COOX1</strain>
    </source>
</reference>
<feature type="binding site" evidence="11">
    <location>
        <position position="33"/>
    </location>
    <ligand>
        <name>substrate</name>
    </ligand>
</feature>
<dbReference type="InterPro" id="IPR031322">
    <property type="entry name" value="Shikimate/glucono_kinase"/>
</dbReference>
<dbReference type="GO" id="GO:0009073">
    <property type="term" value="P:aromatic amino acid family biosynthetic process"/>
    <property type="evidence" value="ECO:0007669"/>
    <property type="project" value="UniProtKB-KW"/>
</dbReference>
<keyword evidence="8 11" id="KW-0067">ATP-binding</keyword>
<dbReference type="InterPro" id="IPR023000">
    <property type="entry name" value="Shikimate_kinase_CS"/>
</dbReference>
<dbReference type="PANTHER" id="PTHR21087">
    <property type="entry name" value="SHIKIMATE KINASE"/>
    <property type="match status" value="1"/>
</dbReference>
<comment type="pathway">
    <text evidence="1 11">Metabolic intermediate biosynthesis; chorismate biosynthesis; chorismate from D-erythrose 4-phosphate and phosphoenolpyruvate: step 5/7.</text>
</comment>
<protein>
    <recommendedName>
        <fullName evidence="3 11">Shikimate kinase</fullName>
        <shortName evidence="11">SK</shortName>
        <ecNumber evidence="3 11">2.7.1.71</ecNumber>
    </recommendedName>
</protein>
<feature type="binding site" evidence="11">
    <location>
        <position position="15"/>
    </location>
    <ligand>
        <name>Mg(2+)</name>
        <dbReference type="ChEBI" id="CHEBI:18420"/>
    </ligand>
</feature>
<feature type="binding site" evidence="11">
    <location>
        <position position="79"/>
    </location>
    <ligand>
        <name>substrate</name>
    </ligand>
</feature>
<dbReference type="Gene3D" id="3.40.50.300">
    <property type="entry name" value="P-loop containing nucleotide triphosphate hydrolases"/>
    <property type="match status" value="1"/>
</dbReference>
<comment type="subcellular location">
    <subcellularLocation>
        <location evidence="11">Cytoplasm</location>
    </subcellularLocation>
</comment>
<keyword evidence="11" id="KW-0479">Metal-binding</keyword>
<gene>
    <name evidence="11 12" type="primary">aroK</name>
    <name evidence="12" type="ORF">COOX1_1178</name>
</gene>
<keyword evidence="6 11" id="KW-0547">Nucleotide-binding</keyword>
<keyword evidence="9 11" id="KW-0057">Aromatic amino acid biosynthesis</keyword>
<comment type="similarity">
    <text evidence="2 11">Belongs to the shikimate kinase family.</text>
</comment>
<dbReference type="EC" id="2.7.1.71" evidence="3 11"/>
<feature type="binding site" evidence="11">
    <location>
        <position position="57"/>
    </location>
    <ligand>
        <name>substrate</name>
    </ligand>
</feature>
<dbReference type="PROSITE" id="PS01128">
    <property type="entry name" value="SHIKIMATE_KINASE"/>
    <property type="match status" value="1"/>
</dbReference>
<evidence type="ECO:0000256" key="5">
    <source>
        <dbReference type="ARBA" id="ARBA00022679"/>
    </source>
</evidence>
<evidence type="ECO:0000313" key="12">
    <source>
        <dbReference type="EMBL" id="CAB3391973.1"/>
    </source>
</evidence>
<evidence type="ECO:0000256" key="8">
    <source>
        <dbReference type="ARBA" id="ARBA00022840"/>
    </source>
</evidence>
<dbReference type="HAMAP" id="MF_00109">
    <property type="entry name" value="Shikimate_kinase"/>
    <property type="match status" value="1"/>
</dbReference>
<feature type="binding site" evidence="11">
    <location>
        <begin position="11"/>
        <end position="16"/>
    </location>
    <ligand>
        <name>ATP</name>
        <dbReference type="ChEBI" id="CHEBI:30616"/>
    </ligand>
</feature>
<evidence type="ECO:0000256" key="4">
    <source>
        <dbReference type="ARBA" id="ARBA00022605"/>
    </source>
</evidence>
<dbReference type="GO" id="GO:0005524">
    <property type="term" value="F:ATP binding"/>
    <property type="evidence" value="ECO:0007669"/>
    <property type="project" value="UniProtKB-UniRule"/>
</dbReference>
<organism evidence="12 13">
    <name type="scientific">Kyrpidia spormannii</name>
    <dbReference type="NCBI Taxonomy" id="2055160"/>
    <lineage>
        <taxon>Bacteria</taxon>
        <taxon>Bacillati</taxon>
        <taxon>Bacillota</taxon>
        <taxon>Bacilli</taxon>
        <taxon>Bacillales</taxon>
        <taxon>Alicyclobacillaceae</taxon>
        <taxon>Kyrpidia</taxon>
    </lineage>
</organism>
<name>A0A6F9E2L7_9BACL</name>
<keyword evidence="11" id="KW-0963">Cytoplasm</keyword>
<comment type="catalytic activity">
    <reaction evidence="10 11">
        <text>shikimate + ATP = 3-phosphoshikimate + ADP + H(+)</text>
        <dbReference type="Rhea" id="RHEA:13121"/>
        <dbReference type="ChEBI" id="CHEBI:15378"/>
        <dbReference type="ChEBI" id="CHEBI:30616"/>
        <dbReference type="ChEBI" id="CHEBI:36208"/>
        <dbReference type="ChEBI" id="CHEBI:145989"/>
        <dbReference type="ChEBI" id="CHEBI:456216"/>
        <dbReference type="EC" id="2.7.1.71"/>
    </reaction>
</comment>
<evidence type="ECO:0000313" key="13">
    <source>
        <dbReference type="Proteomes" id="UP000502196"/>
    </source>
</evidence>
<dbReference type="AlphaFoldDB" id="A0A6F9E2L7"/>
<comment type="cofactor">
    <cofactor evidence="11">
        <name>Mg(2+)</name>
        <dbReference type="ChEBI" id="CHEBI:18420"/>
    </cofactor>
    <text evidence="11">Binds 1 Mg(2+) ion per subunit.</text>
</comment>
<feature type="binding site" evidence="11">
    <location>
        <position position="153"/>
    </location>
    <ligand>
        <name>ATP</name>
        <dbReference type="ChEBI" id="CHEBI:30616"/>
    </ligand>
</feature>
<dbReference type="InterPro" id="IPR000623">
    <property type="entry name" value="Shikimate_kinase/TSH1"/>
</dbReference>
<feature type="binding site" evidence="11">
    <location>
        <position position="137"/>
    </location>
    <ligand>
        <name>substrate</name>
    </ligand>
</feature>
<feature type="binding site" evidence="11">
    <location>
        <position position="118"/>
    </location>
    <ligand>
        <name>ATP</name>
        <dbReference type="ChEBI" id="CHEBI:30616"/>
    </ligand>
</feature>
<evidence type="ECO:0000256" key="7">
    <source>
        <dbReference type="ARBA" id="ARBA00022777"/>
    </source>
</evidence>
<keyword evidence="5 11" id="KW-0808">Transferase</keyword>
<evidence type="ECO:0000256" key="1">
    <source>
        <dbReference type="ARBA" id="ARBA00004842"/>
    </source>
</evidence>
<evidence type="ECO:0000256" key="11">
    <source>
        <dbReference type="HAMAP-Rule" id="MF_00109"/>
    </source>
</evidence>
<dbReference type="RefSeq" id="WP_170085232.1">
    <property type="nucleotide sequence ID" value="NZ_CP047971.1"/>
</dbReference>
<evidence type="ECO:0000256" key="9">
    <source>
        <dbReference type="ARBA" id="ARBA00023141"/>
    </source>
</evidence>
<keyword evidence="11" id="KW-0460">Magnesium</keyword>
<sequence length="179" mass="19426">MTNLYLIGFMGSGKTTVGRLLAERLGWSFADTDDEIVRREGMEISEIFAKGGESFFRDLEQATLLELSGRSGWVIATGGGIVLRGRNVEIMKASGKTVYLSAREDVLVARLVGDPAVRPLLGGDSRIARVHELLQERRGMYEWADLTIDTSDQTAQAVAEAIVNHFGLGEAGGRAVRLG</sequence>
<evidence type="ECO:0000256" key="10">
    <source>
        <dbReference type="ARBA" id="ARBA00048567"/>
    </source>
</evidence>
<dbReference type="PANTHER" id="PTHR21087:SF16">
    <property type="entry name" value="SHIKIMATE KINASE 1, CHLOROPLASTIC"/>
    <property type="match status" value="1"/>
</dbReference>
<dbReference type="EMBL" id="LR792683">
    <property type="protein sequence ID" value="CAB3391973.1"/>
    <property type="molecule type" value="Genomic_DNA"/>
</dbReference>
<dbReference type="Pfam" id="PF01202">
    <property type="entry name" value="SKI"/>
    <property type="match status" value="1"/>
</dbReference>